<comment type="pathway">
    <text evidence="2">Purine metabolism; urate degradation; (S)-allantoin from urate: step 3/3.</text>
</comment>
<accession>A0A444Z0A7</accession>
<dbReference type="EC" id="4.1.1.97" evidence="3"/>
<evidence type="ECO:0000256" key="6">
    <source>
        <dbReference type="ARBA" id="ARBA00023239"/>
    </source>
</evidence>
<comment type="caution">
    <text evidence="8">The sequence shown here is derived from an EMBL/GenBank/DDBJ whole genome shotgun (WGS) entry which is preliminary data.</text>
</comment>
<dbReference type="InterPro" id="IPR018020">
    <property type="entry name" value="OHCU_decarboxylase"/>
</dbReference>
<dbReference type="GO" id="GO:0005777">
    <property type="term" value="C:peroxisome"/>
    <property type="evidence" value="ECO:0007669"/>
    <property type="project" value="TreeGrafter"/>
</dbReference>
<dbReference type="GO" id="GO:0019628">
    <property type="term" value="P:urate catabolic process"/>
    <property type="evidence" value="ECO:0007669"/>
    <property type="project" value="TreeGrafter"/>
</dbReference>
<dbReference type="SUPFAM" id="SSF158694">
    <property type="entry name" value="UraD-Like"/>
    <property type="match status" value="1"/>
</dbReference>
<protein>
    <recommendedName>
        <fullName evidence="3">2-oxo-4-hydroxy-4-carboxy-5-ureidoimidazoline decarboxylase</fullName>
        <ecNumber evidence="3">4.1.1.97</ecNumber>
    </recommendedName>
</protein>
<evidence type="ECO:0000256" key="1">
    <source>
        <dbReference type="ARBA" id="ARBA00001163"/>
    </source>
</evidence>
<keyword evidence="6" id="KW-0456">Lyase</keyword>
<evidence type="ECO:0000313" key="9">
    <source>
        <dbReference type="Proteomes" id="UP000289738"/>
    </source>
</evidence>
<keyword evidence="4" id="KW-0659">Purine metabolism</keyword>
<dbReference type="GO" id="GO:0051997">
    <property type="term" value="F:2-oxo-4-hydroxy-4-carboxy-5-ureidoimidazoline decarboxylase activity"/>
    <property type="evidence" value="ECO:0007669"/>
    <property type="project" value="UniProtKB-EC"/>
</dbReference>
<reference evidence="8 9" key="1">
    <citation type="submission" date="2019-01" db="EMBL/GenBank/DDBJ databases">
        <title>Sequencing of cultivated peanut Arachis hypogaea provides insights into genome evolution and oil improvement.</title>
        <authorList>
            <person name="Chen X."/>
        </authorList>
    </citation>
    <scope>NUCLEOTIDE SEQUENCE [LARGE SCALE GENOMIC DNA]</scope>
    <source>
        <strain evidence="9">cv. Fuhuasheng</strain>
        <tissue evidence="8">Leaves</tissue>
    </source>
</reference>
<dbReference type="AlphaFoldDB" id="A0A444Z0A7"/>
<sequence>MQELDECRSMYEEKFGYIFVTCATGRISEDILDELKMRHRNTHVVELDIASKEEIKYIELHITELLSKKSVQTIDKGDVSAEYSGKIANDTLDEAETDSEDNLDDISFGGIDISRQFELNKAAEEENETLYAQ</sequence>
<feature type="domain" description="Oxo-4-hydroxy-4-carboxy-5-ureidoimidazoline decarboxylase" evidence="7">
    <location>
        <begin position="2"/>
        <end position="53"/>
    </location>
</feature>
<dbReference type="PANTHER" id="PTHR43466">
    <property type="entry name" value="2-OXO-4-HYDROXY-4-CARBOXY-5-UREIDOIMIDAZOLINE DECARBOXYLASE-RELATED"/>
    <property type="match status" value="1"/>
</dbReference>
<dbReference type="STRING" id="3818.A0A444Z0A7"/>
<dbReference type="EMBL" id="SDMP01000015">
    <property type="protein sequence ID" value="RYR07484.1"/>
    <property type="molecule type" value="Genomic_DNA"/>
</dbReference>
<dbReference type="PANTHER" id="PTHR43466:SF1">
    <property type="entry name" value="2-OXO-4-HYDROXY-4-CARBOXY-5-UREIDOIMIDAZOLINE DECARBOXYLASE-RELATED"/>
    <property type="match status" value="1"/>
</dbReference>
<name>A0A444Z0A7_ARAHY</name>
<organism evidence="8 9">
    <name type="scientific">Arachis hypogaea</name>
    <name type="common">Peanut</name>
    <dbReference type="NCBI Taxonomy" id="3818"/>
    <lineage>
        <taxon>Eukaryota</taxon>
        <taxon>Viridiplantae</taxon>
        <taxon>Streptophyta</taxon>
        <taxon>Embryophyta</taxon>
        <taxon>Tracheophyta</taxon>
        <taxon>Spermatophyta</taxon>
        <taxon>Magnoliopsida</taxon>
        <taxon>eudicotyledons</taxon>
        <taxon>Gunneridae</taxon>
        <taxon>Pentapetalae</taxon>
        <taxon>rosids</taxon>
        <taxon>fabids</taxon>
        <taxon>Fabales</taxon>
        <taxon>Fabaceae</taxon>
        <taxon>Papilionoideae</taxon>
        <taxon>50 kb inversion clade</taxon>
        <taxon>dalbergioids sensu lato</taxon>
        <taxon>Dalbergieae</taxon>
        <taxon>Pterocarpus clade</taxon>
        <taxon>Arachis</taxon>
    </lineage>
</organism>
<keyword evidence="5" id="KW-0210">Decarboxylase</keyword>
<dbReference type="InterPro" id="IPR036778">
    <property type="entry name" value="OHCU_decarboxylase_sf"/>
</dbReference>
<gene>
    <name evidence="8" type="ORF">Ahy_B05g074844</name>
</gene>
<dbReference type="Gene3D" id="1.10.3330.10">
    <property type="entry name" value="Oxo-4-hydroxy-4-carboxy-5-ureidoimidazoline decarboxylase"/>
    <property type="match status" value="1"/>
</dbReference>
<evidence type="ECO:0000256" key="3">
    <source>
        <dbReference type="ARBA" id="ARBA00012257"/>
    </source>
</evidence>
<evidence type="ECO:0000256" key="2">
    <source>
        <dbReference type="ARBA" id="ARBA00004754"/>
    </source>
</evidence>
<dbReference type="GO" id="GO:0006144">
    <property type="term" value="P:purine nucleobase metabolic process"/>
    <property type="evidence" value="ECO:0007669"/>
    <property type="project" value="UniProtKB-KW"/>
</dbReference>
<dbReference type="Pfam" id="PF09349">
    <property type="entry name" value="OHCU_decarbox"/>
    <property type="match status" value="1"/>
</dbReference>
<evidence type="ECO:0000256" key="4">
    <source>
        <dbReference type="ARBA" id="ARBA00022631"/>
    </source>
</evidence>
<evidence type="ECO:0000313" key="8">
    <source>
        <dbReference type="EMBL" id="RYR07484.1"/>
    </source>
</evidence>
<dbReference type="Proteomes" id="UP000289738">
    <property type="component" value="Chromosome B05"/>
</dbReference>
<comment type="catalytic activity">
    <reaction evidence="1">
        <text>5-hydroxy-2-oxo-4-ureido-2,5-dihydro-1H-imidazole-5-carboxylate + H(+) = (S)-allantoin + CO2</text>
        <dbReference type="Rhea" id="RHEA:26301"/>
        <dbReference type="ChEBI" id="CHEBI:15378"/>
        <dbReference type="ChEBI" id="CHEBI:15678"/>
        <dbReference type="ChEBI" id="CHEBI:16526"/>
        <dbReference type="ChEBI" id="CHEBI:58639"/>
        <dbReference type="EC" id="4.1.1.97"/>
    </reaction>
</comment>
<evidence type="ECO:0000259" key="7">
    <source>
        <dbReference type="Pfam" id="PF09349"/>
    </source>
</evidence>
<proteinExistence type="predicted"/>
<keyword evidence="9" id="KW-1185">Reference proteome</keyword>
<evidence type="ECO:0000256" key="5">
    <source>
        <dbReference type="ARBA" id="ARBA00022793"/>
    </source>
</evidence>